<dbReference type="Proteomes" id="UP000201461">
    <property type="component" value="Segment"/>
</dbReference>
<name>R9TEH1_9CAUD</name>
<organism evidence="1 2">
    <name type="scientific">Vibrio phage nt-1</name>
    <dbReference type="NCBI Taxonomy" id="115992"/>
    <lineage>
        <taxon>Viruses</taxon>
        <taxon>Duplodnaviria</taxon>
        <taxon>Heunggongvirae</taxon>
        <taxon>Uroviricota</taxon>
        <taxon>Caudoviricetes</taxon>
        <taxon>Pantevenvirales</taxon>
        <taxon>Straboviridae</taxon>
        <taxon>Mylasvirus</taxon>
        <taxon>Mylasvirus persius</taxon>
    </lineage>
</organism>
<gene>
    <name evidence="1" type="ORF">VPFG_00149</name>
</gene>
<sequence length="205" mass="24430">MDIERELHELNVHNNRVYTRVVDEVMKPNIIEIYKHMRDEIGYNQEIWYGDMDVYVSIEEAYEKRERSFDALIINNVVSCADQPITVALIEKNTYSIPLCKCVASFGEKKEQGHVWNDHRDWVLEGLDTLRDHNWKFGYEDLRDPNLVFERACLWEKVMPDKAYNGWTPFSYGCGFNTSYLLYAEREIRWAMQSITERTYHLQGQ</sequence>
<protein>
    <submittedName>
        <fullName evidence="1">Uncharacterized protein</fullName>
    </submittedName>
</protein>
<keyword evidence="2" id="KW-1185">Reference proteome</keyword>
<dbReference type="EMBL" id="HQ317393">
    <property type="protein sequence ID" value="AGN30151.1"/>
    <property type="molecule type" value="Genomic_DNA"/>
</dbReference>
<evidence type="ECO:0000313" key="2">
    <source>
        <dbReference type="Proteomes" id="UP000201461"/>
    </source>
</evidence>
<proteinExistence type="predicted"/>
<dbReference type="GeneID" id="15926602"/>
<evidence type="ECO:0000313" key="1">
    <source>
        <dbReference type="EMBL" id="AGN30151.1"/>
    </source>
</evidence>
<accession>R9TEH1</accession>
<dbReference type="RefSeq" id="YP_008125300.1">
    <property type="nucleotide sequence ID" value="NC_021529.2"/>
</dbReference>
<dbReference type="OrthoDB" id="13360at10239"/>
<reference evidence="1 2" key="1">
    <citation type="journal article" date="2014" name="Genome Biol. Evol.">
        <title>Composite Conserved Promoter-Terminator Motifs (PeSLs) that Mediate Modular Shuffling in the Diverse T4-Like Myoviruses.</title>
        <authorList>
            <person name="Comeau A.M."/>
            <person name="Arbiol C."/>
            <person name="Krisch H.M."/>
        </authorList>
    </citation>
    <scope>NUCLEOTIDE SEQUENCE [LARGE SCALE GENOMIC DNA]</scope>
</reference>
<dbReference type="KEGG" id="vg:15926602"/>